<keyword evidence="7" id="KW-1185">Reference proteome</keyword>
<dbReference type="Proteomes" id="UP000053477">
    <property type="component" value="Unassembled WGS sequence"/>
</dbReference>
<evidence type="ECO:0000256" key="3">
    <source>
        <dbReference type="ARBA" id="ARBA00022691"/>
    </source>
</evidence>
<dbReference type="PROSITE" id="PS51683">
    <property type="entry name" value="SAM_OMT_II"/>
    <property type="match status" value="1"/>
</dbReference>
<dbReference type="GO" id="GO:0008171">
    <property type="term" value="F:O-methyltransferase activity"/>
    <property type="evidence" value="ECO:0007669"/>
    <property type="project" value="InterPro"/>
</dbReference>
<evidence type="ECO:0000259" key="4">
    <source>
        <dbReference type="Pfam" id="PF00891"/>
    </source>
</evidence>
<dbReference type="SUPFAM" id="SSF53335">
    <property type="entry name" value="S-adenosyl-L-methionine-dependent methyltransferases"/>
    <property type="match status" value="1"/>
</dbReference>
<dbReference type="GO" id="GO:0032259">
    <property type="term" value="P:methylation"/>
    <property type="evidence" value="ECO:0007669"/>
    <property type="project" value="UniProtKB-KW"/>
</dbReference>
<keyword evidence="3" id="KW-0949">S-adenosyl-L-methionine</keyword>
<dbReference type="SUPFAM" id="SSF46785">
    <property type="entry name" value="Winged helix' DNA-binding domain"/>
    <property type="match status" value="1"/>
</dbReference>
<keyword evidence="1 6" id="KW-0489">Methyltransferase</keyword>
<dbReference type="PANTHER" id="PTHR43712">
    <property type="entry name" value="PUTATIVE (AFU_ORTHOLOGUE AFUA_4G14580)-RELATED"/>
    <property type="match status" value="1"/>
</dbReference>
<evidence type="ECO:0000313" key="6">
    <source>
        <dbReference type="EMBL" id="KLO13187.1"/>
    </source>
</evidence>
<dbReference type="InterPro" id="IPR036388">
    <property type="entry name" value="WH-like_DNA-bd_sf"/>
</dbReference>
<feature type="domain" description="O-methyltransferase dimerisation" evidence="5">
    <location>
        <begin position="80"/>
        <end position="154"/>
    </location>
</feature>
<accession>A0A0H2RNJ0</accession>
<dbReference type="Gene3D" id="3.40.50.150">
    <property type="entry name" value="Vaccinia Virus protein VP39"/>
    <property type="match status" value="1"/>
</dbReference>
<dbReference type="OrthoDB" id="2410195at2759"/>
<name>A0A0H2RNJ0_9AGAM</name>
<dbReference type="InterPro" id="IPR016461">
    <property type="entry name" value="COMT-like"/>
</dbReference>
<organism evidence="6 7">
    <name type="scientific">Schizopora paradoxa</name>
    <dbReference type="NCBI Taxonomy" id="27342"/>
    <lineage>
        <taxon>Eukaryota</taxon>
        <taxon>Fungi</taxon>
        <taxon>Dikarya</taxon>
        <taxon>Basidiomycota</taxon>
        <taxon>Agaricomycotina</taxon>
        <taxon>Agaricomycetes</taxon>
        <taxon>Hymenochaetales</taxon>
        <taxon>Schizoporaceae</taxon>
        <taxon>Schizopora</taxon>
    </lineage>
</organism>
<dbReference type="GO" id="GO:0046983">
    <property type="term" value="F:protein dimerization activity"/>
    <property type="evidence" value="ECO:0007669"/>
    <property type="project" value="InterPro"/>
</dbReference>
<protein>
    <submittedName>
        <fullName evidence="6">O-methyltransferase</fullName>
    </submittedName>
</protein>
<evidence type="ECO:0000313" key="7">
    <source>
        <dbReference type="Proteomes" id="UP000053477"/>
    </source>
</evidence>
<gene>
    <name evidence="6" type="ORF">SCHPADRAFT_852819</name>
</gene>
<proteinExistence type="predicted"/>
<dbReference type="Pfam" id="PF08100">
    <property type="entry name" value="Dimerisation"/>
    <property type="match status" value="1"/>
</dbReference>
<dbReference type="PANTHER" id="PTHR43712:SF2">
    <property type="entry name" value="O-METHYLTRANSFERASE CICE"/>
    <property type="match status" value="1"/>
</dbReference>
<dbReference type="InterPro" id="IPR029063">
    <property type="entry name" value="SAM-dependent_MTases_sf"/>
</dbReference>
<dbReference type="STRING" id="27342.A0A0H2RNJ0"/>
<feature type="domain" description="O-methyltransferase C-terminal" evidence="4">
    <location>
        <begin position="242"/>
        <end position="379"/>
    </location>
</feature>
<dbReference type="InParanoid" id="A0A0H2RNJ0"/>
<evidence type="ECO:0000256" key="2">
    <source>
        <dbReference type="ARBA" id="ARBA00022679"/>
    </source>
</evidence>
<dbReference type="CDD" id="cd02440">
    <property type="entry name" value="AdoMet_MTases"/>
    <property type="match status" value="1"/>
</dbReference>
<dbReference type="Gene3D" id="1.10.10.10">
    <property type="entry name" value="Winged helix-like DNA-binding domain superfamily/Winged helix DNA-binding domain"/>
    <property type="match status" value="1"/>
</dbReference>
<sequence length="467" mass="51556">MKSSIRALAELILKNVDTIEEALNKRQATVPSLDDPFTPESDITYGDPDLMATTELTVRAASQLIQTIRSPQFSIVHEALSHITPSALRCVTEFNIPEILREAGPKGLHVSEIAKRCDADPVRLCPIIRYLCGHWIFREVTPDVFTNNRLSSVLDKGKSVDELQKSPETKFNNPQAAVSALIGHFTDEAMKGSSYLYEVLSETKSAFSAETQLSATMRSLGSPLSLWDYYEHPDQKHRLYRFGVAMEGVKNVEPETLPLGAFDWASLPEESLVVDVGGGLGTVSSQLAAVYPKLQFVVQDRPRVIVDGEKRRIESGLKGQVEFKAHDFFEPNPIKNPSVFFLKHITHDWSDLYVKKILEQLRDAAGPSTKLVVMDRIIPFACPIPEGHDVSKVPGLLNPSIPWPLSVAGPDQLSTKTSILMTVLFNSTERTLQHAVDLYASAGWKIVKVNQFEAGGTLPSGVVAVPM</sequence>
<evidence type="ECO:0000259" key="5">
    <source>
        <dbReference type="Pfam" id="PF08100"/>
    </source>
</evidence>
<dbReference type="InterPro" id="IPR036390">
    <property type="entry name" value="WH_DNA-bd_sf"/>
</dbReference>
<keyword evidence="2 6" id="KW-0808">Transferase</keyword>
<reference evidence="6 7" key="1">
    <citation type="submission" date="2015-04" db="EMBL/GenBank/DDBJ databases">
        <title>Complete genome sequence of Schizopora paradoxa KUC8140, a cosmopolitan wood degrader in East Asia.</title>
        <authorList>
            <consortium name="DOE Joint Genome Institute"/>
            <person name="Min B."/>
            <person name="Park H."/>
            <person name="Jang Y."/>
            <person name="Kim J.-J."/>
            <person name="Kim K.H."/>
            <person name="Pangilinan J."/>
            <person name="Lipzen A."/>
            <person name="Riley R."/>
            <person name="Grigoriev I.V."/>
            <person name="Spatafora J.W."/>
            <person name="Choi I.-G."/>
        </authorList>
    </citation>
    <scope>NUCLEOTIDE SEQUENCE [LARGE SCALE GENOMIC DNA]</scope>
    <source>
        <strain evidence="6 7">KUC8140</strain>
    </source>
</reference>
<dbReference type="EMBL" id="KQ085963">
    <property type="protein sequence ID" value="KLO13187.1"/>
    <property type="molecule type" value="Genomic_DNA"/>
</dbReference>
<dbReference type="InterPro" id="IPR012967">
    <property type="entry name" value="COMT_dimerisation"/>
</dbReference>
<dbReference type="Pfam" id="PF00891">
    <property type="entry name" value="Methyltransf_2"/>
    <property type="match status" value="1"/>
</dbReference>
<dbReference type="AlphaFoldDB" id="A0A0H2RNJ0"/>
<evidence type="ECO:0000256" key="1">
    <source>
        <dbReference type="ARBA" id="ARBA00022603"/>
    </source>
</evidence>
<dbReference type="InterPro" id="IPR001077">
    <property type="entry name" value="COMT_C"/>
</dbReference>